<accession>A0A8H3I9T4</accession>
<feature type="compositionally biased region" description="Acidic residues" evidence="1">
    <location>
        <begin position="109"/>
        <end position="125"/>
    </location>
</feature>
<feature type="region of interest" description="Disordered" evidence="1">
    <location>
        <begin position="91"/>
        <end position="126"/>
    </location>
</feature>
<organism evidence="2 3">
    <name type="scientific">Imshaugia aleurites</name>
    <dbReference type="NCBI Taxonomy" id="172621"/>
    <lineage>
        <taxon>Eukaryota</taxon>
        <taxon>Fungi</taxon>
        <taxon>Dikarya</taxon>
        <taxon>Ascomycota</taxon>
        <taxon>Pezizomycotina</taxon>
        <taxon>Lecanoromycetes</taxon>
        <taxon>OSLEUM clade</taxon>
        <taxon>Lecanoromycetidae</taxon>
        <taxon>Lecanorales</taxon>
        <taxon>Lecanorineae</taxon>
        <taxon>Parmeliaceae</taxon>
        <taxon>Imshaugia</taxon>
    </lineage>
</organism>
<dbReference type="Proteomes" id="UP000664534">
    <property type="component" value="Unassembled WGS sequence"/>
</dbReference>
<name>A0A8H3I9T4_9LECA</name>
<protein>
    <submittedName>
        <fullName evidence="2">Uncharacterized protein</fullName>
    </submittedName>
</protein>
<gene>
    <name evidence="2" type="ORF">IMSHALPRED_009173</name>
</gene>
<evidence type="ECO:0000313" key="2">
    <source>
        <dbReference type="EMBL" id="CAF9910358.1"/>
    </source>
</evidence>
<feature type="compositionally biased region" description="Polar residues" evidence="1">
    <location>
        <begin position="139"/>
        <end position="149"/>
    </location>
</feature>
<feature type="region of interest" description="Disordered" evidence="1">
    <location>
        <begin position="139"/>
        <end position="174"/>
    </location>
</feature>
<evidence type="ECO:0000256" key="1">
    <source>
        <dbReference type="SAM" id="MobiDB-lite"/>
    </source>
</evidence>
<proteinExistence type="predicted"/>
<feature type="region of interest" description="Disordered" evidence="1">
    <location>
        <begin position="191"/>
        <end position="224"/>
    </location>
</feature>
<reference evidence="2" key="1">
    <citation type="submission" date="2021-03" db="EMBL/GenBank/DDBJ databases">
        <authorList>
            <person name="Tagirdzhanova G."/>
        </authorList>
    </citation>
    <scope>NUCLEOTIDE SEQUENCE</scope>
</reference>
<feature type="compositionally biased region" description="Basic and acidic residues" evidence="1">
    <location>
        <begin position="214"/>
        <end position="224"/>
    </location>
</feature>
<dbReference type="InterPro" id="IPR024526">
    <property type="entry name" value="DUF3807"/>
</dbReference>
<dbReference type="PANTHER" id="PTHR40642">
    <property type="entry name" value="YALI0F31295P"/>
    <property type="match status" value="1"/>
</dbReference>
<dbReference type="PANTHER" id="PTHR40642:SF1">
    <property type="entry name" value="YALI0F31295P"/>
    <property type="match status" value="1"/>
</dbReference>
<dbReference type="Pfam" id="PF12720">
    <property type="entry name" value="DUF3807"/>
    <property type="match status" value="1"/>
</dbReference>
<comment type="caution">
    <text evidence="2">The sequence shown here is derived from an EMBL/GenBank/DDBJ whole genome shotgun (WGS) entry which is preliminary data.</text>
</comment>
<dbReference type="OrthoDB" id="5422320at2759"/>
<evidence type="ECO:0000313" key="3">
    <source>
        <dbReference type="Proteomes" id="UP000664534"/>
    </source>
</evidence>
<dbReference type="AlphaFoldDB" id="A0A8H3I9T4"/>
<keyword evidence="3" id="KW-1185">Reference proteome</keyword>
<dbReference type="EMBL" id="CAJPDT010000007">
    <property type="protein sequence ID" value="CAF9910358.1"/>
    <property type="molecule type" value="Genomic_DNA"/>
</dbReference>
<sequence length="237" mass="26485">MSSPLQIPTVTPDDLHSFHAHIFGSPAPTQLFRTQEPHSDTVYEDFVETQNDDLGYYPDGAKRTLTDDQIAMFRHSEIYSILRERQVHRENLEAEGGIQPETISSRPEEDVEATSLSDEEGEVQSDGEVKEDFAAVLESTSQHAEATSTGKKRKREDISTGHVHGRKQASRSARGFVRELDSAAAEDQILDYGDEPSVVEGSKENDFSVTEVAEQGREGQARRAEGKRIWWPIIEAT</sequence>